<dbReference type="AlphaFoldDB" id="A0A2Z7CLP3"/>
<dbReference type="OrthoDB" id="261831at2759"/>
<proteinExistence type="predicted"/>
<evidence type="ECO:0000313" key="2">
    <source>
        <dbReference type="Proteomes" id="UP000250235"/>
    </source>
</evidence>
<accession>A0A2Z7CLP3</accession>
<name>A0A2Z7CLP3_9LAMI</name>
<gene>
    <name evidence="1" type="ORF">F511_26742</name>
</gene>
<dbReference type="EMBL" id="KQ996029">
    <property type="protein sequence ID" value="KZV45716.1"/>
    <property type="molecule type" value="Genomic_DNA"/>
</dbReference>
<dbReference type="Proteomes" id="UP000250235">
    <property type="component" value="Unassembled WGS sequence"/>
</dbReference>
<reference evidence="1 2" key="1">
    <citation type="journal article" date="2015" name="Proc. Natl. Acad. Sci. U.S.A.">
        <title>The resurrection genome of Boea hygrometrica: A blueprint for survival of dehydration.</title>
        <authorList>
            <person name="Xiao L."/>
            <person name="Yang G."/>
            <person name="Zhang L."/>
            <person name="Yang X."/>
            <person name="Zhao S."/>
            <person name="Ji Z."/>
            <person name="Zhou Q."/>
            <person name="Hu M."/>
            <person name="Wang Y."/>
            <person name="Chen M."/>
            <person name="Xu Y."/>
            <person name="Jin H."/>
            <person name="Xiao X."/>
            <person name="Hu G."/>
            <person name="Bao F."/>
            <person name="Hu Y."/>
            <person name="Wan P."/>
            <person name="Li L."/>
            <person name="Deng X."/>
            <person name="Kuang T."/>
            <person name="Xiang C."/>
            <person name="Zhu J.K."/>
            <person name="Oliver M.J."/>
            <person name="He Y."/>
        </authorList>
    </citation>
    <scope>NUCLEOTIDE SEQUENCE [LARGE SCALE GENOMIC DNA]</scope>
    <source>
        <strain evidence="2">cv. XS01</strain>
    </source>
</reference>
<keyword evidence="2" id="KW-1185">Reference proteome</keyword>
<organism evidence="1 2">
    <name type="scientific">Dorcoceras hygrometricum</name>
    <dbReference type="NCBI Taxonomy" id="472368"/>
    <lineage>
        <taxon>Eukaryota</taxon>
        <taxon>Viridiplantae</taxon>
        <taxon>Streptophyta</taxon>
        <taxon>Embryophyta</taxon>
        <taxon>Tracheophyta</taxon>
        <taxon>Spermatophyta</taxon>
        <taxon>Magnoliopsida</taxon>
        <taxon>eudicotyledons</taxon>
        <taxon>Gunneridae</taxon>
        <taxon>Pentapetalae</taxon>
        <taxon>asterids</taxon>
        <taxon>lamiids</taxon>
        <taxon>Lamiales</taxon>
        <taxon>Gesneriaceae</taxon>
        <taxon>Didymocarpoideae</taxon>
        <taxon>Trichosporeae</taxon>
        <taxon>Loxocarpinae</taxon>
        <taxon>Dorcoceras</taxon>
    </lineage>
</organism>
<evidence type="ECO:0000313" key="1">
    <source>
        <dbReference type="EMBL" id="KZV45716.1"/>
    </source>
</evidence>
<protein>
    <submittedName>
        <fullName evidence="1">Bet1-like protein</fullName>
    </submittedName>
</protein>
<sequence length="284" mass="31827">MICYTDPTTTNDDVESLRCHAERAREPSRVHYTLQQDYSRGAFGHPDVMIEVFSHGLQGGNFFISLIKKPPKTFDEILLGQINMSIWRKYCPTESSSRGLGYHGLTSARITKLMAEVEERLDTLKSDQLGTIKPDQIDIRKSDPFGTIKRDELGTLKPNPFDTIKHDQLDNLMSNPFGTKSDLLGTKSILISSTLGHEKNMIIPGGQISGCSSFLANCRVMYNNIPTHATQAVREGLSTRPAAYGANSDEIQLRIDPIHGDFDEEVTGLRKQVRRLRDVKFLNS</sequence>